<dbReference type="InterPro" id="IPR051765">
    <property type="entry name" value="PH_domain-containing_F"/>
</dbReference>
<evidence type="ECO:0008006" key="9">
    <source>
        <dbReference type="Google" id="ProtNLM"/>
    </source>
</evidence>
<organism evidence="7 8">
    <name type="scientific">Saprolegnia diclina (strain VS20)</name>
    <dbReference type="NCBI Taxonomy" id="1156394"/>
    <lineage>
        <taxon>Eukaryota</taxon>
        <taxon>Sar</taxon>
        <taxon>Stramenopiles</taxon>
        <taxon>Oomycota</taxon>
        <taxon>Saprolegniomycetes</taxon>
        <taxon>Saprolegniales</taxon>
        <taxon>Saprolegniaceae</taxon>
        <taxon>Saprolegnia</taxon>
    </lineage>
</organism>
<dbReference type="InterPro" id="IPR011011">
    <property type="entry name" value="Znf_FYVE_PHD"/>
</dbReference>
<name>T0QKE5_SAPDV</name>
<protein>
    <recommendedName>
        <fullName evidence="9">FYVE-type domain-containing protein</fullName>
    </recommendedName>
</protein>
<evidence type="ECO:0000256" key="1">
    <source>
        <dbReference type="ARBA" id="ARBA00022723"/>
    </source>
</evidence>
<keyword evidence="3" id="KW-0862">Zinc</keyword>
<dbReference type="GO" id="GO:0004843">
    <property type="term" value="F:cysteine-type deubiquitinase activity"/>
    <property type="evidence" value="ECO:0007669"/>
    <property type="project" value="InterPro"/>
</dbReference>
<dbReference type="PANTHER" id="PTHR46280">
    <property type="entry name" value="PLECKSTRIN HOMOLOGY DOMAIN-CONTAINING FAMILY F MEMBER 2-RELATED"/>
    <property type="match status" value="1"/>
</dbReference>
<dbReference type="GO" id="GO:0008333">
    <property type="term" value="P:endosome to lysosome transport"/>
    <property type="evidence" value="ECO:0007669"/>
    <property type="project" value="TreeGrafter"/>
</dbReference>
<dbReference type="Gene3D" id="3.30.40.10">
    <property type="entry name" value="Zinc/RING finger domain, C3HC4 (zinc finger)"/>
    <property type="match status" value="1"/>
</dbReference>
<dbReference type="GO" id="GO:0008270">
    <property type="term" value="F:zinc ion binding"/>
    <property type="evidence" value="ECO:0007669"/>
    <property type="project" value="UniProtKB-KW"/>
</dbReference>
<feature type="domain" description="FYVE-type" evidence="5">
    <location>
        <begin position="26"/>
        <end position="83"/>
    </location>
</feature>
<reference evidence="7 8" key="1">
    <citation type="submission" date="2012-04" db="EMBL/GenBank/DDBJ databases">
        <title>The Genome Sequence of Saprolegnia declina VS20.</title>
        <authorList>
            <consortium name="The Broad Institute Genome Sequencing Platform"/>
            <person name="Russ C."/>
            <person name="Nusbaum C."/>
            <person name="Tyler B."/>
            <person name="van West P."/>
            <person name="Dieguez-Uribeondo J."/>
            <person name="de Bruijn I."/>
            <person name="Tripathy S."/>
            <person name="Jiang R."/>
            <person name="Young S.K."/>
            <person name="Zeng Q."/>
            <person name="Gargeya S."/>
            <person name="Fitzgerald M."/>
            <person name="Haas B."/>
            <person name="Abouelleil A."/>
            <person name="Alvarado L."/>
            <person name="Arachchi H.M."/>
            <person name="Berlin A."/>
            <person name="Chapman S.B."/>
            <person name="Goldberg J."/>
            <person name="Griggs A."/>
            <person name="Gujja S."/>
            <person name="Hansen M."/>
            <person name="Howarth C."/>
            <person name="Imamovic A."/>
            <person name="Larimer J."/>
            <person name="McCowen C."/>
            <person name="Montmayeur A."/>
            <person name="Murphy C."/>
            <person name="Neiman D."/>
            <person name="Pearson M."/>
            <person name="Priest M."/>
            <person name="Roberts A."/>
            <person name="Saif S."/>
            <person name="Shea T."/>
            <person name="Sisk P."/>
            <person name="Sykes S."/>
            <person name="Wortman J."/>
            <person name="Nusbaum C."/>
            <person name="Birren B."/>
        </authorList>
    </citation>
    <scope>NUCLEOTIDE SEQUENCE [LARGE SCALE GENOMIC DNA]</scope>
    <source>
        <strain evidence="7 8">VS20</strain>
    </source>
</reference>
<dbReference type="GO" id="GO:0007032">
    <property type="term" value="P:endosome organization"/>
    <property type="evidence" value="ECO:0007669"/>
    <property type="project" value="TreeGrafter"/>
</dbReference>
<keyword evidence="8" id="KW-1185">Reference proteome</keyword>
<dbReference type="AlphaFoldDB" id="T0QKE5"/>
<keyword evidence="1" id="KW-0479">Metal-binding</keyword>
<proteinExistence type="predicted"/>
<dbReference type="SMART" id="SM00064">
    <property type="entry name" value="FYVE"/>
    <property type="match status" value="1"/>
</dbReference>
<evidence type="ECO:0000259" key="5">
    <source>
        <dbReference type="PROSITE" id="PS50178"/>
    </source>
</evidence>
<dbReference type="SMART" id="SM00695">
    <property type="entry name" value="DUSP"/>
    <property type="match status" value="1"/>
</dbReference>
<evidence type="ECO:0000259" key="6">
    <source>
        <dbReference type="PROSITE" id="PS51283"/>
    </source>
</evidence>
<dbReference type="Pfam" id="PF06337">
    <property type="entry name" value="DUSP"/>
    <property type="match status" value="1"/>
</dbReference>
<evidence type="ECO:0000313" key="8">
    <source>
        <dbReference type="Proteomes" id="UP000030762"/>
    </source>
</evidence>
<dbReference type="Gene3D" id="3.30.2230.10">
    <property type="entry name" value="DUSP-like"/>
    <property type="match status" value="1"/>
</dbReference>
<sequence length="280" mass="31222">MRRSKQVFSLAFPNAVASPDAAWMEKSESALCVICHSPFQLWTKWKHHCRLCGRLVCAACSPHRAYIDKASKRTCRLCGDVLHMLQALGDARVHSKAGKPSPLFFQQPHPADEYGTIMAISRASLRSDLYYIISAWWLSRWLAYVTAGGDHPGAIANHSLLSFHRGQLLPKPELPLGAYHAIHPDVWKVFQHYYGGGPSISVVGTSKAWNIHLRPTEIFGHCWFPMDDDNDSVSERPSVILRHLVVTPPSIVVPSTLAARYQKARLAPCRPRDLGSVPTS</sequence>
<dbReference type="InterPro" id="IPR000306">
    <property type="entry name" value="Znf_FYVE"/>
</dbReference>
<dbReference type="GO" id="GO:0035091">
    <property type="term" value="F:phosphatidylinositol binding"/>
    <property type="evidence" value="ECO:0007669"/>
    <property type="project" value="TreeGrafter"/>
</dbReference>
<dbReference type="Pfam" id="PF01363">
    <property type="entry name" value="FYVE"/>
    <property type="match status" value="1"/>
</dbReference>
<accession>T0QKE5</accession>
<dbReference type="InterPro" id="IPR006615">
    <property type="entry name" value="Pept_C19_DUSP"/>
</dbReference>
<dbReference type="OMA" id="WMEKSES"/>
<dbReference type="InterPro" id="IPR017455">
    <property type="entry name" value="Znf_FYVE-rel"/>
</dbReference>
<dbReference type="InterPro" id="IPR013083">
    <property type="entry name" value="Znf_RING/FYVE/PHD"/>
</dbReference>
<dbReference type="SUPFAM" id="SSF143791">
    <property type="entry name" value="DUSP-like"/>
    <property type="match status" value="1"/>
</dbReference>
<dbReference type="SUPFAM" id="SSF57903">
    <property type="entry name" value="FYVE/PHD zinc finger"/>
    <property type="match status" value="1"/>
</dbReference>
<dbReference type="RefSeq" id="XP_008608051.1">
    <property type="nucleotide sequence ID" value="XM_008609829.1"/>
</dbReference>
<keyword evidence="2 4" id="KW-0863">Zinc-finger</keyword>
<dbReference type="InterPro" id="IPR035927">
    <property type="entry name" value="DUSP-like_sf"/>
</dbReference>
<dbReference type="GO" id="GO:0005769">
    <property type="term" value="C:early endosome"/>
    <property type="evidence" value="ECO:0007669"/>
    <property type="project" value="TreeGrafter"/>
</dbReference>
<evidence type="ECO:0000313" key="7">
    <source>
        <dbReference type="EMBL" id="EQC38459.1"/>
    </source>
</evidence>
<gene>
    <name evidence="7" type="ORF">SDRG_04167</name>
</gene>
<dbReference type="eggNOG" id="KOG4424">
    <property type="taxonomic scope" value="Eukaryota"/>
</dbReference>
<dbReference type="EMBL" id="JH767141">
    <property type="protein sequence ID" value="EQC38459.1"/>
    <property type="molecule type" value="Genomic_DNA"/>
</dbReference>
<dbReference type="PROSITE" id="PS51283">
    <property type="entry name" value="DUSP"/>
    <property type="match status" value="1"/>
</dbReference>
<feature type="domain" description="DUSP" evidence="6">
    <location>
        <begin position="108"/>
        <end position="206"/>
    </location>
</feature>
<dbReference type="OrthoDB" id="660555at2759"/>
<dbReference type="PANTHER" id="PTHR46280:SF3">
    <property type="entry name" value="PLECKSTRIN HOMOLOGY DOMAIN-CONTAINING FAMILY F MEMBER 1 HOMOLOG"/>
    <property type="match status" value="1"/>
</dbReference>
<evidence type="ECO:0000256" key="4">
    <source>
        <dbReference type="PROSITE-ProRule" id="PRU00091"/>
    </source>
</evidence>
<dbReference type="Proteomes" id="UP000030762">
    <property type="component" value="Unassembled WGS sequence"/>
</dbReference>
<evidence type="ECO:0000256" key="2">
    <source>
        <dbReference type="ARBA" id="ARBA00022771"/>
    </source>
</evidence>
<dbReference type="PROSITE" id="PS50178">
    <property type="entry name" value="ZF_FYVE"/>
    <property type="match status" value="1"/>
</dbReference>
<dbReference type="GeneID" id="19944894"/>
<dbReference type="InParanoid" id="T0QKE5"/>
<dbReference type="VEuPathDB" id="FungiDB:SDRG_04167"/>
<evidence type="ECO:0000256" key="3">
    <source>
        <dbReference type="ARBA" id="ARBA00022833"/>
    </source>
</evidence>